<dbReference type="Pfam" id="PF00144">
    <property type="entry name" value="Beta-lactamase"/>
    <property type="match status" value="1"/>
</dbReference>
<sequence>MNASTATALFDDFIRYATDRHLPIEGLAVADERSILAEHHFTHDKPRSIYSHTKSYVSTAIGIAVGEGALRLDDTLADVFAAHLPDDADPGLAGVTLHDLLTMSSGFDGDFLMIAGRRAGEGCPDYLRYMLSKPVRVTPGTAFHYSSADTYLAGRMLEERTGMRLGEYLWRHVFDPLGQGWPVWEHDPQGHALGGSSIEMRLADMLRIAQVFLNGGVWAPTGRRIVDADWVERATSRQIDTPVQDDDGWSCGYGYQWWMSPYPHAYRADGAFGQISTVLPDQGLVVAIQCPEENDGWAVTVRHELHERLMLPLVAA</sequence>
<keyword evidence="3" id="KW-1185">Reference proteome</keyword>
<dbReference type="InterPro" id="IPR012338">
    <property type="entry name" value="Beta-lactam/transpept-like"/>
</dbReference>
<dbReference type="EMBL" id="QXGK01000003">
    <property type="protein sequence ID" value="RSX58091.1"/>
    <property type="molecule type" value="Genomic_DNA"/>
</dbReference>
<dbReference type="Proteomes" id="UP000287470">
    <property type="component" value="Unassembled WGS sequence"/>
</dbReference>
<dbReference type="GO" id="GO:0016787">
    <property type="term" value="F:hydrolase activity"/>
    <property type="evidence" value="ECO:0007669"/>
    <property type="project" value="UniProtKB-KW"/>
</dbReference>
<name>A0A430FVT1_9BIFI</name>
<evidence type="ECO:0000313" key="3">
    <source>
        <dbReference type="Proteomes" id="UP000287470"/>
    </source>
</evidence>
<dbReference type="PANTHER" id="PTHR43283">
    <property type="entry name" value="BETA-LACTAMASE-RELATED"/>
    <property type="match status" value="1"/>
</dbReference>
<gene>
    <name evidence="2" type="ORF">D2E24_0451</name>
</gene>
<dbReference type="Gene3D" id="3.40.710.10">
    <property type="entry name" value="DD-peptidase/beta-lactamase superfamily"/>
    <property type="match status" value="1"/>
</dbReference>
<dbReference type="AlphaFoldDB" id="A0A430FVT1"/>
<evidence type="ECO:0000313" key="2">
    <source>
        <dbReference type="EMBL" id="RSX58091.1"/>
    </source>
</evidence>
<comment type="caution">
    <text evidence="2">The sequence shown here is derived from an EMBL/GenBank/DDBJ whole genome shotgun (WGS) entry which is preliminary data.</text>
</comment>
<proteinExistence type="predicted"/>
<dbReference type="OrthoDB" id="9773047at2"/>
<protein>
    <submittedName>
        <fullName evidence="2">Serine hydrolase</fullName>
    </submittedName>
</protein>
<evidence type="ECO:0000259" key="1">
    <source>
        <dbReference type="Pfam" id="PF00144"/>
    </source>
</evidence>
<feature type="domain" description="Beta-lactamase-related" evidence="1">
    <location>
        <begin position="40"/>
        <end position="288"/>
    </location>
</feature>
<accession>A0A430FVT1</accession>
<organism evidence="2 3">
    <name type="scientific">Bifidobacterium samirii</name>
    <dbReference type="NCBI Taxonomy" id="2306974"/>
    <lineage>
        <taxon>Bacteria</taxon>
        <taxon>Bacillati</taxon>
        <taxon>Actinomycetota</taxon>
        <taxon>Actinomycetes</taxon>
        <taxon>Bifidobacteriales</taxon>
        <taxon>Bifidobacteriaceae</taxon>
        <taxon>Bifidobacterium</taxon>
    </lineage>
</organism>
<dbReference type="InterPro" id="IPR001466">
    <property type="entry name" value="Beta-lactam-related"/>
</dbReference>
<dbReference type="RefSeq" id="WP_125967733.1">
    <property type="nucleotide sequence ID" value="NZ_QXGK01000003.1"/>
</dbReference>
<reference evidence="2 3" key="1">
    <citation type="submission" date="2018-09" db="EMBL/GenBank/DDBJ databases">
        <title>Characterization of the phylogenetic diversity of five novel species belonging to the genus Bifidobacterium.</title>
        <authorList>
            <person name="Lugli G.A."/>
            <person name="Duranti S."/>
            <person name="Milani C."/>
        </authorList>
    </citation>
    <scope>NUCLEOTIDE SEQUENCE [LARGE SCALE GENOMIC DNA]</scope>
    <source>
        <strain evidence="2 3">2033B</strain>
    </source>
</reference>
<keyword evidence="2" id="KW-0378">Hydrolase</keyword>
<dbReference type="InterPro" id="IPR050789">
    <property type="entry name" value="Diverse_Enzym_Activities"/>
</dbReference>
<dbReference type="SUPFAM" id="SSF56601">
    <property type="entry name" value="beta-lactamase/transpeptidase-like"/>
    <property type="match status" value="1"/>
</dbReference>
<dbReference type="PANTHER" id="PTHR43283:SF7">
    <property type="entry name" value="BETA-LACTAMASE-RELATED DOMAIN-CONTAINING PROTEIN"/>
    <property type="match status" value="1"/>
</dbReference>